<dbReference type="SUPFAM" id="SSF53187">
    <property type="entry name" value="Zn-dependent exopeptidases"/>
    <property type="match status" value="1"/>
</dbReference>
<dbReference type="SUPFAM" id="SSF49464">
    <property type="entry name" value="Carboxypeptidase regulatory domain-like"/>
    <property type="match status" value="1"/>
</dbReference>
<evidence type="ECO:0000256" key="2">
    <source>
        <dbReference type="ARBA" id="ARBA00023180"/>
    </source>
</evidence>
<evidence type="ECO:0000259" key="6">
    <source>
        <dbReference type="PROSITE" id="PS52035"/>
    </source>
</evidence>
<dbReference type="GO" id="GO:0004181">
    <property type="term" value="F:metallocarboxypeptidase activity"/>
    <property type="evidence" value="ECO:0007669"/>
    <property type="project" value="InterPro"/>
</dbReference>
<feature type="compositionally biased region" description="Pro residues" evidence="4">
    <location>
        <begin position="473"/>
        <end position="495"/>
    </location>
</feature>
<dbReference type="OrthoDB" id="10249045at2759"/>
<dbReference type="Pfam" id="PF13620">
    <property type="entry name" value="CarboxypepD_reg"/>
    <property type="match status" value="1"/>
</dbReference>
<comment type="caution">
    <text evidence="7">The sequence shown here is derived from an EMBL/GenBank/DDBJ whole genome shotgun (WGS) entry which is preliminary data.</text>
</comment>
<dbReference type="EMBL" id="BNJQ01000006">
    <property type="protein sequence ID" value="GHP03971.1"/>
    <property type="molecule type" value="Genomic_DNA"/>
</dbReference>
<organism evidence="7 8">
    <name type="scientific">Pycnococcus provasolii</name>
    <dbReference type="NCBI Taxonomy" id="41880"/>
    <lineage>
        <taxon>Eukaryota</taxon>
        <taxon>Viridiplantae</taxon>
        <taxon>Chlorophyta</taxon>
        <taxon>Pseudoscourfieldiophyceae</taxon>
        <taxon>Pseudoscourfieldiales</taxon>
        <taxon>Pycnococcaceae</taxon>
        <taxon>Pycnococcus</taxon>
    </lineage>
</organism>
<name>A0A830HEF7_9CHLO</name>
<dbReference type="PANTHER" id="PTHR11532">
    <property type="entry name" value="PROTEASE M14 CARBOXYPEPTIDASE"/>
    <property type="match status" value="1"/>
</dbReference>
<dbReference type="InterPro" id="IPR050753">
    <property type="entry name" value="Peptidase_M14_domain"/>
</dbReference>
<keyword evidence="8" id="KW-1185">Reference proteome</keyword>
<dbReference type="GO" id="GO:0006518">
    <property type="term" value="P:peptide metabolic process"/>
    <property type="evidence" value="ECO:0007669"/>
    <property type="project" value="TreeGrafter"/>
</dbReference>
<feature type="active site" description="Proton donor/acceptor" evidence="3">
    <location>
        <position position="346"/>
    </location>
</feature>
<evidence type="ECO:0000256" key="1">
    <source>
        <dbReference type="ARBA" id="ARBA00005988"/>
    </source>
</evidence>
<dbReference type="SMART" id="SM00631">
    <property type="entry name" value="Zn_pept"/>
    <property type="match status" value="1"/>
</dbReference>
<proteinExistence type="inferred from homology"/>
<evidence type="ECO:0000256" key="5">
    <source>
        <dbReference type="SAM" id="Phobius"/>
    </source>
</evidence>
<dbReference type="PRINTS" id="PR00765">
    <property type="entry name" value="CRBOXYPTASEA"/>
</dbReference>
<dbReference type="GO" id="GO:0005615">
    <property type="term" value="C:extracellular space"/>
    <property type="evidence" value="ECO:0007669"/>
    <property type="project" value="TreeGrafter"/>
</dbReference>
<comment type="similarity">
    <text evidence="1 3">Belongs to the peptidase M14 family.</text>
</comment>
<feature type="transmembrane region" description="Helical" evidence="5">
    <location>
        <begin position="520"/>
        <end position="540"/>
    </location>
</feature>
<dbReference type="Pfam" id="PF00246">
    <property type="entry name" value="Peptidase_M14"/>
    <property type="match status" value="1"/>
</dbReference>
<keyword evidence="5" id="KW-0472">Membrane</keyword>
<keyword evidence="2" id="KW-0325">Glycoprotein</keyword>
<evidence type="ECO:0000313" key="8">
    <source>
        <dbReference type="Proteomes" id="UP000660262"/>
    </source>
</evidence>
<dbReference type="Gene3D" id="2.60.40.1120">
    <property type="entry name" value="Carboxypeptidase-like, regulatory domain"/>
    <property type="match status" value="1"/>
</dbReference>
<dbReference type="Gene3D" id="3.40.630.10">
    <property type="entry name" value="Zn peptidases"/>
    <property type="match status" value="1"/>
</dbReference>
<dbReference type="InterPro" id="IPR000834">
    <property type="entry name" value="Peptidase_M14"/>
</dbReference>
<dbReference type="GO" id="GO:0016485">
    <property type="term" value="P:protein processing"/>
    <property type="evidence" value="ECO:0007669"/>
    <property type="project" value="TreeGrafter"/>
</dbReference>
<gene>
    <name evidence="7" type="ORF">PPROV_000272500</name>
</gene>
<dbReference type="PANTHER" id="PTHR11532:SF57">
    <property type="entry name" value="CARBOXYPEPTIDASE D, B"/>
    <property type="match status" value="1"/>
</dbReference>
<sequence>MVVMMMNKGFHGASVGVVVIFVSMLILSSLGGAQIQMASAHVHASSSAASAAGLLRGSSGVMHKLGGALAAQRYMSNDEINNYLAWITSAESGCNAAMSVENLGSSVQGTPMNAIWVAHPDLNTRSAPEYVFLGNMHGNEPLGRQLLIYFLEVMCEAYQQLDSATISGGRQMQWMLDRKPELNTAQKLLQSVRVAVVPFINPDGFTAHRRENSKGVDLNRDFPDQFRHGANAMEHGRGGEQPETLAAMSFHKRHSFAAGANFHEGALVANYPWDGTAHGNGGYNGVPGDDATFRSLARSYASLHPKMRASREFKEGITNGAQWYPLWGGMQDYAYLQGGCLELTIELNDRKWPSAPELHRLWDESKGAFFGHPIAALVDSGLHGVVKDGTTGQPILGASVRLVGRPELLRGTKVDAFGGFHLAMANGERASLHVTAEGYESLDMHVAIPSNAALNNVKIALRRSETSNERPLDPPVDMSPPPPDMSPPPPPPPPVPAAVVKVFDTQNSPPNLAIADRVPLLTRLMVVYATVALLAFIALLRCGRSRRGGAIGVGRSRSSVSASQRNRFLPL</sequence>
<accession>A0A830HEF7</accession>
<evidence type="ECO:0000256" key="4">
    <source>
        <dbReference type="SAM" id="MobiDB-lite"/>
    </source>
</evidence>
<evidence type="ECO:0000313" key="7">
    <source>
        <dbReference type="EMBL" id="GHP03971.1"/>
    </source>
</evidence>
<dbReference type="Proteomes" id="UP000660262">
    <property type="component" value="Unassembled WGS sequence"/>
</dbReference>
<dbReference type="AlphaFoldDB" id="A0A830HEF7"/>
<dbReference type="PROSITE" id="PS00132">
    <property type="entry name" value="CARBOXYPEPT_ZN_1"/>
    <property type="match status" value="1"/>
</dbReference>
<dbReference type="InterPro" id="IPR008969">
    <property type="entry name" value="CarboxyPept-like_regulatory"/>
</dbReference>
<dbReference type="PROSITE" id="PS52035">
    <property type="entry name" value="PEPTIDASE_M14"/>
    <property type="match status" value="1"/>
</dbReference>
<dbReference type="InterPro" id="IPR057246">
    <property type="entry name" value="CARBOXYPEPT_ZN_1"/>
</dbReference>
<keyword evidence="5" id="KW-1133">Transmembrane helix</keyword>
<evidence type="ECO:0000256" key="3">
    <source>
        <dbReference type="PROSITE-ProRule" id="PRU01379"/>
    </source>
</evidence>
<reference evidence="7" key="1">
    <citation type="submission" date="2020-10" db="EMBL/GenBank/DDBJ databases">
        <title>Unveiling of a novel bifunctional photoreceptor, Dualchrome1, isolated from a cosmopolitan green alga.</title>
        <authorList>
            <person name="Suzuki S."/>
            <person name="Kawachi M."/>
        </authorList>
    </citation>
    <scope>NUCLEOTIDE SEQUENCE</scope>
    <source>
        <strain evidence="7">NIES 2893</strain>
    </source>
</reference>
<feature type="region of interest" description="Disordered" evidence="4">
    <location>
        <begin position="464"/>
        <end position="495"/>
    </location>
</feature>
<protein>
    <recommendedName>
        <fullName evidence="6">Peptidase M14 domain-containing protein</fullName>
    </recommendedName>
</protein>
<keyword evidence="5" id="KW-0812">Transmembrane</keyword>
<feature type="domain" description="Peptidase M14" evidence="6">
    <location>
        <begin position="73"/>
        <end position="376"/>
    </location>
</feature>
<dbReference type="GO" id="GO:0008270">
    <property type="term" value="F:zinc ion binding"/>
    <property type="evidence" value="ECO:0007669"/>
    <property type="project" value="InterPro"/>
</dbReference>